<evidence type="ECO:0000256" key="1">
    <source>
        <dbReference type="SAM" id="SignalP"/>
    </source>
</evidence>
<proteinExistence type="predicted"/>
<feature type="signal peptide" evidence="1">
    <location>
        <begin position="1"/>
        <end position="27"/>
    </location>
</feature>
<dbReference type="AlphaFoldDB" id="A0A1P8JXJ7"/>
<gene>
    <name evidence="2" type="ORF">RD110_15775</name>
</gene>
<sequence>MKLKHYTCGFTLALGLAIVIVCPSVEAPAKSAAMADPGPLKEALAAICGEPFDAKRHQIISDANGVVTGCELRAPKVAAK</sequence>
<keyword evidence="1" id="KW-0732">Signal</keyword>
<reference evidence="2 3" key="1">
    <citation type="submission" date="2017-01" db="EMBL/GenBank/DDBJ databases">
        <authorList>
            <person name="Mah S.A."/>
            <person name="Swanson W.J."/>
            <person name="Moy G.W."/>
            <person name="Vacquier V.D."/>
        </authorList>
    </citation>
    <scope>NUCLEOTIDE SEQUENCE [LARGE SCALE GENOMIC DNA]</scope>
    <source>
        <strain evidence="2 3">DCY110</strain>
    </source>
</reference>
<accession>A0A1P8JXJ7</accession>
<protein>
    <recommendedName>
        <fullName evidence="4">DUF1161 domain-containing protein</fullName>
    </recommendedName>
</protein>
<dbReference type="KEGG" id="rhy:RD110_15775"/>
<evidence type="ECO:0008006" key="4">
    <source>
        <dbReference type="Google" id="ProtNLM"/>
    </source>
</evidence>
<feature type="chain" id="PRO_5011981003" description="DUF1161 domain-containing protein" evidence="1">
    <location>
        <begin position="28"/>
        <end position="80"/>
    </location>
</feature>
<dbReference type="Proteomes" id="UP000186609">
    <property type="component" value="Chromosome"/>
</dbReference>
<evidence type="ECO:0000313" key="2">
    <source>
        <dbReference type="EMBL" id="APW38480.1"/>
    </source>
</evidence>
<dbReference type="STRING" id="1842727.RD110_15775"/>
<name>A0A1P8JXJ7_9BURK</name>
<evidence type="ECO:0000313" key="3">
    <source>
        <dbReference type="Proteomes" id="UP000186609"/>
    </source>
</evidence>
<dbReference type="EMBL" id="CP019236">
    <property type="protein sequence ID" value="APW38480.1"/>
    <property type="molecule type" value="Genomic_DNA"/>
</dbReference>
<keyword evidence="3" id="KW-1185">Reference proteome</keyword>
<organism evidence="2 3">
    <name type="scientific">Rhodoferax koreensis</name>
    <dbReference type="NCBI Taxonomy" id="1842727"/>
    <lineage>
        <taxon>Bacteria</taxon>
        <taxon>Pseudomonadati</taxon>
        <taxon>Pseudomonadota</taxon>
        <taxon>Betaproteobacteria</taxon>
        <taxon>Burkholderiales</taxon>
        <taxon>Comamonadaceae</taxon>
        <taxon>Rhodoferax</taxon>
    </lineage>
</organism>
<dbReference type="RefSeq" id="WP_076200359.1">
    <property type="nucleotide sequence ID" value="NZ_CP019236.1"/>
</dbReference>